<dbReference type="InterPro" id="IPR005133">
    <property type="entry name" value="PhaG_MnhG_YufB"/>
</dbReference>
<reference evidence="2" key="1">
    <citation type="journal article" date="2020" name="mSystems">
        <title>Genome- and Community-Level Interaction Insights into Carbon Utilization and Element Cycling Functions of Hydrothermarchaeota in Hydrothermal Sediment.</title>
        <authorList>
            <person name="Zhou Z."/>
            <person name="Liu Y."/>
            <person name="Xu W."/>
            <person name="Pan J."/>
            <person name="Luo Z.H."/>
            <person name="Li M."/>
        </authorList>
    </citation>
    <scope>NUCLEOTIDE SEQUENCE [LARGE SCALE GENOMIC DNA]</scope>
    <source>
        <strain evidence="2">SpSt-86</strain>
    </source>
</reference>
<protein>
    <recommendedName>
        <fullName evidence="3">Sodium:proton antiporter</fullName>
    </recommendedName>
</protein>
<dbReference type="PANTHER" id="PTHR34703">
    <property type="entry name" value="ANTIPORTER SUBUNIT MNHG2-RELATED"/>
    <property type="match status" value="1"/>
</dbReference>
<feature type="transmembrane region" description="Helical" evidence="1">
    <location>
        <begin position="77"/>
        <end position="100"/>
    </location>
</feature>
<proteinExistence type="predicted"/>
<dbReference type="Pfam" id="PF03334">
    <property type="entry name" value="PhaG_MnhG_YufB"/>
    <property type="match status" value="1"/>
</dbReference>
<comment type="caution">
    <text evidence="2">The sequence shown here is derived from an EMBL/GenBank/DDBJ whole genome shotgun (WGS) entry which is preliminary data.</text>
</comment>
<gene>
    <name evidence="2" type="ORF">ENW55_00180</name>
</gene>
<evidence type="ECO:0008006" key="3">
    <source>
        <dbReference type="Google" id="ProtNLM"/>
    </source>
</evidence>
<sequence length="104" mass="11678">MRQVSYSWLSTSRRRGSDLGEVLIVLGTVLSLYGTIGLIKAKNNVHRLHFLGVSDTVGPALMMIGVMINWFEQIPKIFLVLLITLITGPLVTHVVAKMYVRRKQ</sequence>
<dbReference type="EMBL" id="DTKQ01000002">
    <property type="protein sequence ID" value="HGZ78386.1"/>
    <property type="molecule type" value="Genomic_DNA"/>
</dbReference>
<organism evidence="2">
    <name type="scientific">Pseudothermotoga hypogea</name>
    <dbReference type="NCBI Taxonomy" id="57487"/>
    <lineage>
        <taxon>Bacteria</taxon>
        <taxon>Thermotogati</taxon>
        <taxon>Thermotogota</taxon>
        <taxon>Thermotogae</taxon>
        <taxon>Thermotogales</taxon>
        <taxon>Thermotogaceae</taxon>
        <taxon>Pseudothermotoga</taxon>
    </lineage>
</organism>
<name>A0A832MLF2_9THEM</name>
<keyword evidence="1" id="KW-0812">Transmembrane</keyword>
<keyword evidence="1" id="KW-1133">Transmembrane helix</keyword>
<accession>A0A832MLF2</accession>
<dbReference type="GO" id="GO:0015385">
    <property type="term" value="F:sodium:proton antiporter activity"/>
    <property type="evidence" value="ECO:0007669"/>
    <property type="project" value="TreeGrafter"/>
</dbReference>
<feature type="transmembrane region" description="Helical" evidence="1">
    <location>
        <begin position="20"/>
        <end position="39"/>
    </location>
</feature>
<dbReference type="AlphaFoldDB" id="A0A832MLF2"/>
<evidence type="ECO:0000256" key="1">
    <source>
        <dbReference type="SAM" id="Phobius"/>
    </source>
</evidence>
<evidence type="ECO:0000313" key="2">
    <source>
        <dbReference type="EMBL" id="HGZ78386.1"/>
    </source>
</evidence>
<keyword evidence="1" id="KW-0472">Membrane</keyword>
<dbReference type="PANTHER" id="PTHR34703:SF1">
    <property type="entry name" value="ANTIPORTER SUBUNIT MNHG2-RELATED"/>
    <property type="match status" value="1"/>
</dbReference>
<feature type="transmembrane region" description="Helical" evidence="1">
    <location>
        <begin position="51"/>
        <end position="71"/>
    </location>
</feature>